<sequence>MSVYLTPEDKARVEIDGALNRAGWNVQNYKDANLGASLGVVLRFVPLKNRKEADYVLFLNRKPVGVIEAKAEGTTLSGVAEQSETYLGKLADSGWSSEDDLRFHYESTGTETFFRDRKDPDSRSRRVFSFHRPETLQEWLCESDTLRGRLRSLPVLVETDLWNCQKIAIKNLEKSFSEARPKALIQMSMGSGKTYTAITFIYRLIKFGGARRVLFLVDRRTLGIKTKREFQSFATPDDGRKFTEIYNVQHLTSNVIDPVCRVTIATIQRVYAMLKGEEIDPELEDQSAFDGLPLPASPKEVVYNGNIPIEAYDFIVVDECHRSIYNLWRQVLEYFDSFLVGLTATPTKYTIGYFDQNLVMEYPHDRAVADGVNVGYDTYIINTRITSQGATVDAGEYVDKRHRVTRSVRWEQLDDDLTYQPTQLD</sequence>
<keyword evidence="2" id="KW-0547">Nucleotide-binding</keyword>
<dbReference type="Pfam" id="PF04851">
    <property type="entry name" value="ResIII"/>
    <property type="match status" value="1"/>
</dbReference>
<dbReference type="GO" id="GO:0003677">
    <property type="term" value="F:DNA binding"/>
    <property type="evidence" value="ECO:0007669"/>
    <property type="project" value="UniProtKB-KW"/>
</dbReference>
<reference evidence="2 3" key="1">
    <citation type="journal article" date="2020" name="Biotechnol. Biofuels">
        <title>New insights from the biogas microbiome by comprehensive genome-resolved metagenomics of nearly 1600 species originating from multiple anaerobic digesters.</title>
        <authorList>
            <person name="Campanaro S."/>
            <person name="Treu L."/>
            <person name="Rodriguez-R L.M."/>
            <person name="Kovalovszki A."/>
            <person name="Ziels R.M."/>
            <person name="Maus I."/>
            <person name="Zhu X."/>
            <person name="Kougias P.G."/>
            <person name="Basile A."/>
            <person name="Luo G."/>
            <person name="Schluter A."/>
            <person name="Konstantinidis K.T."/>
            <person name="Angelidaki I."/>
        </authorList>
    </citation>
    <scope>NUCLEOTIDE SEQUENCE [LARGE SCALE GENOMIC DNA]</scope>
    <source>
        <strain evidence="2">AS27yjCOA_65</strain>
    </source>
</reference>
<protein>
    <submittedName>
        <fullName evidence="2">DEAD/DEAH box helicase family protein</fullName>
    </submittedName>
</protein>
<dbReference type="Proteomes" id="UP000524246">
    <property type="component" value="Unassembled WGS sequence"/>
</dbReference>
<comment type="caution">
    <text evidence="2">The sequence shown here is derived from an EMBL/GenBank/DDBJ whole genome shotgun (WGS) entry which is preliminary data.</text>
</comment>
<dbReference type="PANTHER" id="PTHR47396">
    <property type="entry name" value="TYPE I RESTRICTION ENZYME ECOKI R PROTEIN"/>
    <property type="match status" value="1"/>
</dbReference>
<keyword evidence="2" id="KW-0067">ATP-binding</keyword>
<dbReference type="SMART" id="SM00487">
    <property type="entry name" value="DEXDc"/>
    <property type="match status" value="1"/>
</dbReference>
<dbReference type="InterPro" id="IPR027417">
    <property type="entry name" value="P-loop_NTPase"/>
</dbReference>
<accession>A0A7X9IJY3</accession>
<evidence type="ECO:0000313" key="2">
    <source>
        <dbReference type="EMBL" id="NMC63568.1"/>
    </source>
</evidence>
<keyword evidence="2" id="KW-0378">Hydrolase</keyword>
<feature type="domain" description="Helicase ATP-binding" evidence="1">
    <location>
        <begin position="174"/>
        <end position="364"/>
    </location>
</feature>
<dbReference type="GO" id="GO:0005524">
    <property type="term" value="F:ATP binding"/>
    <property type="evidence" value="ECO:0007669"/>
    <property type="project" value="UniProtKB-KW"/>
</dbReference>
<dbReference type="InterPro" id="IPR050742">
    <property type="entry name" value="Helicase_Restrict-Modif_Enz"/>
</dbReference>
<dbReference type="GO" id="GO:0009307">
    <property type="term" value="P:DNA restriction-modification system"/>
    <property type="evidence" value="ECO:0007669"/>
    <property type="project" value="UniProtKB-KW"/>
</dbReference>
<organism evidence="2 3">
    <name type="scientific">SAR324 cluster bacterium</name>
    <dbReference type="NCBI Taxonomy" id="2024889"/>
    <lineage>
        <taxon>Bacteria</taxon>
        <taxon>Deltaproteobacteria</taxon>
        <taxon>SAR324 cluster</taxon>
    </lineage>
</organism>
<dbReference type="InterPro" id="IPR006935">
    <property type="entry name" value="Helicase/UvrB_N"/>
</dbReference>
<name>A0A7X9IJY3_9DELT</name>
<dbReference type="AlphaFoldDB" id="A0A7X9IJY3"/>
<feature type="non-terminal residue" evidence="2">
    <location>
        <position position="425"/>
    </location>
</feature>
<dbReference type="Gene3D" id="3.40.50.300">
    <property type="entry name" value="P-loop containing nucleotide triphosphate hydrolases"/>
    <property type="match status" value="1"/>
</dbReference>
<dbReference type="GO" id="GO:0005829">
    <property type="term" value="C:cytosol"/>
    <property type="evidence" value="ECO:0007669"/>
    <property type="project" value="TreeGrafter"/>
</dbReference>
<proteinExistence type="predicted"/>
<dbReference type="PROSITE" id="PS51192">
    <property type="entry name" value="HELICASE_ATP_BIND_1"/>
    <property type="match status" value="1"/>
</dbReference>
<dbReference type="PANTHER" id="PTHR47396:SF1">
    <property type="entry name" value="ATP-DEPENDENT HELICASE IRC3-RELATED"/>
    <property type="match status" value="1"/>
</dbReference>
<evidence type="ECO:0000259" key="1">
    <source>
        <dbReference type="PROSITE" id="PS51192"/>
    </source>
</evidence>
<dbReference type="GO" id="GO:0004386">
    <property type="term" value="F:helicase activity"/>
    <property type="evidence" value="ECO:0007669"/>
    <property type="project" value="UniProtKB-KW"/>
</dbReference>
<evidence type="ECO:0000313" key="3">
    <source>
        <dbReference type="Proteomes" id="UP000524246"/>
    </source>
</evidence>
<dbReference type="InterPro" id="IPR014001">
    <property type="entry name" value="Helicase_ATP-bd"/>
</dbReference>
<dbReference type="SUPFAM" id="SSF52540">
    <property type="entry name" value="P-loop containing nucleoside triphosphate hydrolases"/>
    <property type="match status" value="1"/>
</dbReference>
<dbReference type="GO" id="GO:0009035">
    <property type="term" value="F:type I site-specific deoxyribonuclease activity"/>
    <property type="evidence" value="ECO:0007669"/>
    <property type="project" value="UniProtKB-EC"/>
</dbReference>
<dbReference type="EMBL" id="JAAZON010000472">
    <property type="protein sequence ID" value="NMC63568.1"/>
    <property type="molecule type" value="Genomic_DNA"/>
</dbReference>
<gene>
    <name evidence="2" type="ORF">GYA55_10435</name>
</gene>
<dbReference type="Gene3D" id="3.90.1570.30">
    <property type="match status" value="1"/>
</dbReference>
<keyword evidence="2" id="KW-0347">Helicase</keyword>